<accession>W4L3B5</accession>
<dbReference type="HOGENOM" id="CLU_165457_1_0_7"/>
<comment type="caution">
    <text evidence="1">The sequence shown here is derived from an EMBL/GenBank/DDBJ whole genome shotgun (WGS) entry which is preliminary data.</text>
</comment>
<dbReference type="EMBL" id="AZHW01001507">
    <property type="protein sequence ID" value="ETW92384.1"/>
    <property type="molecule type" value="Genomic_DNA"/>
</dbReference>
<organism evidence="1 2">
    <name type="scientific">Entotheonella factor</name>
    <dbReference type="NCBI Taxonomy" id="1429438"/>
    <lineage>
        <taxon>Bacteria</taxon>
        <taxon>Pseudomonadati</taxon>
        <taxon>Nitrospinota/Tectimicrobiota group</taxon>
        <taxon>Candidatus Tectimicrobiota</taxon>
        <taxon>Candidatus Entotheonellia</taxon>
        <taxon>Candidatus Entotheonellales</taxon>
        <taxon>Candidatus Entotheonellaceae</taxon>
        <taxon>Candidatus Entotheonella</taxon>
    </lineage>
</organism>
<evidence type="ECO:0008006" key="3">
    <source>
        <dbReference type="Google" id="ProtNLM"/>
    </source>
</evidence>
<evidence type="ECO:0000313" key="1">
    <source>
        <dbReference type="EMBL" id="ETW92384.1"/>
    </source>
</evidence>
<proteinExistence type="predicted"/>
<keyword evidence="2" id="KW-1185">Reference proteome</keyword>
<dbReference type="Pfam" id="PF07704">
    <property type="entry name" value="PSK_trans_fac"/>
    <property type="match status" value="1"/>
</dbReference>
<protein>
    <recommendedName>
        <fullName evidence="3">Antitoxin</fullName>
    </recommendedName>
</protein>
<gene>
    <name evidence="1" type="ORF">ETSY1_43895</name>
</gene>
<name>W4L3B5_ENTF1</name>
<reference evidence="1 2" key="1">
    <citation type="journal article" date="2014" name="Nature">
        <title>An environmental bacterial taxon with a large and distinct metabolic repertoire.</title>
        <authorList>
            <person name="Wilson M.C."/>
            <person name="Mori T."/>
            <person name="Ruckert C."/>
            <person name="Uria A.R."/>
            <person name="Helf M.J."/>
            <person name="Takada K."/>
            <person name="Gernert C."/>
            <person name="Steffens U.A."/>
            <person name="Heycke N."/>
            <person name="Schmitt S."/>
            <person name="Rinke C."/>
            <person name="Helfrich E.J."/>
            <person name="Brachmann A.O."/>
            <person name="Gurgui C."/>
            <person name="Wakimoto T."/>
            <person name="Kracht M."/>
            <person name="Crusemann M."/>
            <person name="Hentschel U."/>
            <person name="Abe I."/>
            <person name="Matsunaga S."/>
            <person name="Kalinowski J."/>
            <person name="Takeyama H."/>
            <person name="Piel J."/>
        </authorList>
    </citation>
    <scope>NUCLEOTIDE SEQUENCE [LARGE SCALE GENOMIC DNA]</scope>
    <source>
        <strain evidence="2">TSY1</strain>
    </source>
</reference>
<sequence>MKLDIKNQEASQLARELAELTGETLTRAVTEALRERLTHLKKRQQKATATELLDIGRRCTARFRASMSSLDHGEWLYGEHGLPK</sequence>
<dbReference type="Proteomes" id="UP000019141">
    <property type="component" value="Unassembled WGS sequence"/>
</dbReference>
<dbReference type="AlphaFoldDB" id="W4L3B5"/>
<dbReference type="InterPro" id="IPR011660">
    <property type="entry name" value="VapB-like"/>
</dbReference>
<evidence type="ECO:0000313" key="2">
    <source>
        <dbReference type="Proteomes" id="UP000019141"/>
    </source>
</evidence>